<organism evidence="11 12">
    <name type="scientific">Clostridium niameyense</name>
    <dbReference type="NCBI Taxonomy" id="1622073"/>
    <lineage>
        <taxon>Bacteria</taxon>
        <taxon>Bacillati</taxon>
        <taxon>Bacillota</taxon>
        <taxon>Clostridia</taxon>
        <taxon>Eubacteriales</taxon>
        <taxon>Clostridiaceae</taxon>
        <taxon>Clostridium</taxon>
    </lineage>
</organism>
<proteinExistence type="inferred from homology"/>
<evidence type="ECO:0000256" key="7">
    <source>
        <dbReference type="ARBA" id="ARBA00022840"/>
    </source>
</evidence>
<comment type="similarity">
    <text evidence="2 9 10">Belongs to the acetokinase family.</text>
</comment>
<evidence type="ECO:0000256" key="10">
    <source>
        <dbReference type="RuleBase" id="RU003835"/>
    </source>
</evidence>
<evidence type="ECO:0000256" key="2">
    <source>
        <dbReference type="ARBA" id="ARBA00008748"/>
    </source>
</evidence>
<evidence type="ECO:0000256" key="8">
    <source>
        <dbReference type="ARBA" id="ARBA00048596"/>
    </source>
</evidence>
<keyword evidence="12" id="KW-1185">Reference proteome</keyword>
<dbReference type="EC" id="2.7.2.7" evidence="9"/>
<evidence type="ECO:0000256" key="3">
    <source>
        <dbReference type="ARBA" id="ARBA00022490"/>
    </source>
</evidence>
<dbReference type="GO" id="GO:0006083">
    <property type="term" value="P:acetate metabolic process"/>
    <property type="evidence" value="ECO:0007669"/>
    <property type="project" value="TreeGrafter"/>
</dbReference>
<protein>
    <recommendedName>
        <fullName evidence="9">Probable butyrate kinase</fullName>
        <shortName evidence="9">BK</shortName>
        <ecNumber evidence="9">2.7.2.7</ecNumber>
    </recommendedName>
    <alternativeName>
        <fullName evidence="9">Branched-chain carboxylic acid kinase</fullName>
    </alternativeName>
</protein>
<keyword evidence="7 9" id="KW-0067">ATP-binding</keyword>
<dbReference type="PANTHER" id="PTHR21060:SF20">
    <property type="entry name" value="BUTYRATE KINASE 1-RELATED"/>
    <property type="match status" value="1"/>
</dbReference>
<evidence type="ECO:0000256" key="9">
    <source>
        <dbReference type="HAMAP-Rule" id="MF_00542"/>
    </source>
</evidence>
<keyword evidence="5 9" id="KW-0547">Nucleotide-binding</keyword>
<dbReference type="Gene3D" id="3.30.420.40">
    <property type="match status" value="2"/>
</dbReference>
<dbReference type="InterPro" id="IPR023865">
    <property type="entry name" value="Aliphatic_acid_kinase_CS"/>
</dbReference>
<gene>
    <name evidence="9" type="primary">buk</name>
    <name evidence="11" type="ORF">FDF74_05500</name>
</gene>
<dbReference type="NCBIfam" id="TIGR02707">
    <property type="entry name" value="butyr_kinase"/>
    <property type="match status" value="1"/>
</dbReference>
<dbReference type="GO" id="GO:0047761">
    <property type="term" value="F:butyrate kinase activity"/>
    <property type="evidence" value="ECO:0007669"/>
    <property type="project" value="UniProtKB-UniRule"/>
</dbReference>
<dbReference type="SUPFAM" id="SSF53067">
    <property type="entry name" value="Actin-like ATPase domain"/>
    <property type="match status" value="2"/>
</dbReference>
<evidence type="ECO:0000256" key="1">
    <source>
        <dbReference type="ARBA" id="ARBA00004496"/>
    </source>
</evidence>
<dbReference type="EMBL" id="SXDP01000003">
    <property type="protein sequence ID" value="NEZ46669.1"/>
    <property type="molecule type" value="Genomic_DNA"/>
</dbReference>
<evidence type="ECO:0000256" key="5">
    <source>
        <dbReference type="ARBA" id="ARBA00022741"/>
    </source>
</evidence>
<dbReference type="Pfam" id="PF00871">
    <property type="entry name" value="Acetate_kinase"/>
    <property type="match status" value="1"/>
</dbReference>
<evidence type="ECO:0000256" key="6">
    <source>
        <dbReference type="ARBA" id="ARBA00022777"/>
    </source>
</evidence>
<evidence type="ECO:0000313" key="12">
    <source>
        <dbReference type="Proteomes" id="UP000473885"/>
    </source>
</evidence>
<reference evidence="11 12" key="1">
    <citation type="submission" date="2019-04" db="EMBL/GenBank/DDBJ databases">
        <title>Genome sequencing of Clostridium botulinum Groups I-IV and Clostridium butyricum.</title>
        <authorList>
            <person name="Brunt J."/>
            <person name="Van Vliet A.H.M."/>
            <person name="Stringer S.C."/>
            <person name="Carter A.T."/>
            <person name="Peck M.W."/>
        </authorList>
    </citation>
    <scope>NUCLEOTIDE SEQUENCE [LARGE SCALE GENOMIC DNA]</scope>
    <source>
        <strain evidence="11 12">IFR 18/094</strain>
    </source>
</reference>
<dbReference type="InterPro" id="IPR011245">
    <property type="entry name" value="Butyrate_kin"/>
</dbReference>
<name>A0A6M0RAQ3_9CLOT</name>
<dbReference type="HAMAP" id="MF_00542">
    <property type="entry name" value="Butyrate_kinase"/>
    <property type="match status" value="1"/>
</dbReference>
<dbReference type="InterPro" id="IPR000890">
    <property type="entry name" value="Aliphatic_acid_kin_short-chain"/>
</dbReference>
<comment type="subcellular location">
    <subcellularLocation>
        <location evidence="1 9">Cytoplasm</location>
    </subcellularLocation>
</comment>
<comment type="caution">
    <text evidence="11">The sequence shown here is derived from an EMBL/GenBank/DDBJ whole genome shotgun (WGS) entry which is preliminary data.</text>
</comment>
<keyword evidence="4 9" id="KW-0808">Transferase</keyword>
<keyword evidence="3 9" id="KW-0963">Cytoplasm</keyword>
<dbReference type="CDD" id="cd24011">
    <property type="entry name" value="ASKHA_NBD_BK"/>
    <property type="match status" value="1"/>
</dbReference>
<dbReference type="Proteomes" id="UP000473885">
    <property type="component" value="Unassembled WGS sequence"/>
</dbReference>
<keyword evidence="6 9" id="KW-0418">Kinase</keyword>
<dbReference type="InterPro" id="IPR043129">
    <property type="entry name" value="ATPase_NBD"/>
</dbReference>
<accession>A0A6M0RAQ3</accession>
<evidence type="ECO:0000313" key="11">
    <source>
        <dbReference type="EMBL" id="NEZ46669.1"/>
    </source>
</evidence>
<dbReference type="GO" id="GO:0005737">
    <property type="term" value="C:cytoplasm"/>
    <property type="evidence" value="ECO:0007669"/>
    <property type="project" value="UniProtKB-SubCell"/>
</dbReference>
<comment type="catalytic activity">
    <reaction evidence="8 9">
        <text>butanoate + ATP = butanoyl phosphate + ADP</text>
        <dbReference type="Rhea" id="RHEA:13585"/>
        <dbReference type="ChEBI" id="CHEBI:17968"/>
        <dbReference type="ChEBI" id="CHEBI:30616"/>
        <dbReference type="ChEBI" id="CHEBI:58079"/>
        <dbReference type="ChEBI" id="CHEBI:456216"/>
        <dbReference type="EC" id="2.7.2.7"/>
    </reaction>
</comment>
<dbReference type="GO" id="GO:0008776">
    <property type="term" value="F:acetate kinase activity"/>
    <property type="evidence" value="ECO:0007669"/>
    <property type="project" value="TreeGrafter"/>
</dbReference>
<dbReference type="PANTHER" id="PTHR21060">
    <property type="entry name" value="ACETATE KINASE"/>
    <property type="match status" value="1"/>
</dbReference>
<dbReference type="AlphaFoldDB" id="A0A6M0RAQ3"/>
<dbReference type="PROSITE" id="PS01075">
    <property type="entry name" value="ACETATE_KINASE_1"/>
    <property type="match status" value="1"/>
</dbReference>
<dbReference type="RefSeq" id="WP_050606426.1">
    <property type="nucleotide sequence ID" value="NZ_CABKUB010000006.1"/>
</dbReference>
<dbReference type="OrthoDB" id="9771859at2"/>
<dbReference type="GO" id="GO:0005524">
    <property type="term" value="F:ATP binding"/>
    <property type="evidence" value="ECO:0007669"/>
    <property type="project" value="UniProtKB-KW"/>
</dbReference>
<sequence>MNKRGLLLVVNPGSTSTKIAVFQDLKCISSENLSHPVEEIKKYNTIYSQKDMREAVIIKWLKKQGFNVQDLCAVVGRGGLLRSMPGGTYKITDKMLQDLKAGYQGQHASNLGGVIAYDIGLRANIPSFIVDPVAVDELKEEARISGMPEIKRRSLVHALNIKAVTRKVCKKLDKDFYNSSFIVAHMGGGISVSPIYNSKILDVNNANEEGPFSPDRTGGLPVRDLVKMAYSQKYNYKELKEKLVGSGGLIAYLGTNDGKTVDKMIEDNDNRAELVFQAMAYQISKEIGAMATVLKGKVDAIILTGGFAFNKRFVKWIEEKVGFIANVELVPGEDEMLALAEGALRVLNSEEKAKIYEEEVF</sequence>
<dbReference type="PIRSF" id="PIRSF036458">
    <property type="entry name" value="Butyrate_kin"/>
    <property type="match status" value="1"/>
</dbReference>
<dbReference type="NCBIfam" id="NF002834">
    <property type="entry name" value="PRK03011.1-5"/>
    <property type="match status" value="1"/>
</dbReference>
<evidence type="ECO:0000256" key="4">
    <source>
        <dbReference type="ARBA" id="ARBA00022679"/>
    </source>
</evidence>
<dbReference type="PRINTS" id="PR00471">
    <property type="entry name" value="ACETATEKNASE"/>
</dbReference>